<reference evidence="3 4" key="1">
    <citation type="submission" date="2017-03" db="EMBL/GenBank/DDBJ databases">
        <authorList>
            <person name="Afonso C.L."/>
            <person name="Miller P.J."/>
            <person name="Scott M.A."/>
            <person name="Spackman E."/>
            <person name="Goraichik I."/>
            <person name="Dimitrov K.M."/>
            <person name="Suarez D.L."/>
            <person name="Swayne D.E."/>
        </authorList>
    </citation>
    <scope>NUCLEOTIDE SEQUENCE [LARGE SCALE GENOMIC DNA]</scope>
    <source>
        <strain evidence="3 4">CECT 8110</strain>
    </source>
</reference>
<dbReference type="Proteomes" id="UP000193207">
    <property type="component" value="Unassembled WGS sequence"/>
</dbReference>
<accession>A0A1X6ZPS4</accession>
<dbReference type="OrthoDB" id="7871907at2"/>
<dbReference type="SUPFAM" id="SSF143120">
    <property type="entry name" value="YefM-like"/>
    <property type="match status" value="1"/>
</dbReference>
<comment type="function">
    <text evidence="2">Antitoxin component of a type II toxin-antitoxin (TA) system.</text>
</comment>
<comment type="similarity">
    <text evidence="1 2">Belongs to the phD/YefM antitoxin family.</text>
</comment>
<dbReference type="InterPro" id="IPR006442">
    <property type="entry name" value="Antitoxin_Phd/YefM"/>
</dbReference>
<evidence type="ECO:0000313" key="3">
    <source>
        <dbReference type="EMBL" id="SLN57558.1"/>
    </source>
</evidence>
<evidence type="ECO:0000313" key="4">
    <source>
        <dbReference type="Proteomes" id="UP000193207"/>
    </source>
</evidence>
<dbReference type="EMBL" id="FWFU01000004">
    <property type="protein sequence ID" value="SLN57558.1"/>
    <property type="molecule type" value="Genomic_DNA"/>
</dbReference>
<sequence length="79" mass="9388">MFTELPITRFRAQLRPWLDHQLASGDRLVLTRHGQPIGALVSMKDFNALEEVERNREEFLEERHAERMREFRALKAGRL</sequence>
<keyword evidence="4" id="KW-1185">Reference proteome</keyword>
<evidence type="ECO:0000256" key="2">
    <source>
        <dbReference type="RuleBase" id="RU362080"/>
    </source>
</evidence>
<dbReference type="AlphaFoldDB" id="A0A1X6ZPS4"/>
<gene>
    <name evidence="3" type="ORF">ROH8110_03163</name>
</gene>
<evidence type="ECO:0000256" key="1">
    <source>
        <dbReference type="ARBA" id="ARBA00009981"/>
    </source>
</evidence>
<dbReference type="InterPro" id="IPR036165">
    <property type="entry name" value="YefM-like_sf"/>
</dbReference>
<proteinExistence type="inferred from homology"/>
<protein>
    <recommendedName>
        <fullName evidence="2">Antitoxin</fullName>
    </recommendedName>
</protein>
<dbReference type="RefSeq" id="WP_085818706.1">
    <property type="nucleotide sequence ID" value="NZ_FWFU01000004.1"/>
</dbReference>
<organism evidence="3 4">
    <name type="scientific">Roseovarius halotolerans</name>
    <dbReference type="NCBI Taxonomy" id="505353"/>
    <lineage>
        <taxon>Bacteria</taxon>
        <taxon>Pseudomonadati</taxon>
        <taxon>Pseudomonadota</taxon>
        <taxon>Alphaproteobacteria</taxon>
        <taxon>Rhodobacterales</taxon>
        <taxon>Roseobacteraceae</taxon>
        <taxon>Roseovarius</taxon>
    </lineage>
</organism>
<name>A0A1X6ZPS4_9RHOB</name>
<dbReference type="Gene3D" id="3.40.1620.10">
    <property type="entry name" value="YefM-like domain"/>
    <property type="match status" value="1"/>
</dbReference>
<dbReference type="Pfam" id="PF02604">
    <property type="entry name" value="PhdYeFM_antitox"/>
    <property type="match status" value="1"/>
</dbReference>